<dbReference type="SUPFAM" id="SSF53955">
    <property type="entry name" value="Lysozyme-like"/>
    <property type="match status" value="1"/>
</dbReference>
<dbReference type="Gene3D" id="1.10.530.10">
    <property type="match status" value="1"/>
</dbReference>
<proteinExistence type="inferred from homology"/>
<accession>A0A9D5Q880</accession>
<dbReference type="InterPro" id="IPR023346">
    <property type="entry name" value="Lysozyme-like_dom_sf"/>
</dbReference>
<dbReference type="PROSITE" id="PS00922">
    <property type="entry name" value="TRANSGLYCOSYLASE"/>
    <property type="match status" value="1"/>
</dbReference>
<dbReference type="Pfam" id="PF13174">
    <property type="entry name" value="TPR_6"/>
    <property type="match status" value="2"/>
</dbReference>
<dbReference type="GO" id="GO:0008933">
    <property type="term" value="F:peptidoglycan lytic transglycosylase activity"/>
    <property type="evidence" value="ECO:0007669"/>
    <property type="project" value="InterPro"/>
</dbReference>
<gene>
    <name evidence="4" type="ORF">GF339_20895</name>
</gene>
<reference evidence="4" key="1">
    <citation type="submission" date="2019-11" db="EMBL/GenBank/DDBJ databases">
        <title>Microbial mats filling the niche in hypersaline microbial mats.</title>
        <authorList>
            <person name="Wong H.L."/>
            <person name="Macleod F.I."/>
            <person name="White R.A. III"/>
            <person name="Burns B.P."/>
        </authorList>
    </citation>
    <scope>NUCLEOTIDE SEQUENCE</scope>
    <source>
        <strain evidence="4">Rbin_158</strain>
    </source>
</reference>
<dbReference type="InterPro" id="IPR011990">
    <property type="entry name" value="TPR-like_helical_dom_sf"/>
</dbReference>
<dbReference type="PROSITE" id="PS50005">
    <property type="entry name" value="TPR"/>
    <property type="match status" value="2"/>
</dbReference>
<dbReference type="EMBL" id="WJJP01000681">
    <property type="protein sequence ID" value="MBD3327057.1"/>
    <property type="molecule type" value="Genomic_DNA"/>
</dbReference>
<evidence type="ECO:0000313" key="5">
    <source>
        <dbReference type="Proteomes" id="UP000649604"/>
    </source>
</evidence>
<dbReference type="SUPFAM" id="SSF48452">
    <property type="entry name" value="TPR-like"/>
    <property type="match status" value="2"/>
</dbReference>
<dbReference type="Proteomes" id="UP000649604">
    <property type="component" value="Unassembled WGS sequence"/>
</dbReference>
<feature type="repeat" description="TPR" evidence="2">
    <location>
        <begin position="174"/>
        <end position="207"/>
    </location>
</feature>
<dbReference type="SMART" id="SM00028">
    <property type="entry name" value="TPR"/>
    <property type="match status" value="5"/>
</dbReference>
<protein>
    <submittedName>
        <fullName evidence="4">Transglycosylase SLT domain-containing protein</fullName>
    </submittedName>
</protein>
<feature type="domain" description="Transglycosylase SLT" evidence="3">
    <location>
        <begin position="379"/>
        <end position="488"/>
    </location>
</feature>
<evidence type="ECO:0000256" key="1">
    <source>
        <dbReference type="ARBA" id="ARBA00007734"/>
    </source>
</evidence>
<feature type="non-terminal residue" evidence="4">
    <location>
        <position position="1"/>
    </location>
</feature>
<dbReference type="AlphaFoldDB" id="A0A9D5Q880"/>
<dbReference type="InterPro" id="IPR000189">
    <property type="entry name" value="Transglyc_AS"/>
</dbReference>
<evidence type="ECO:0000259" key="3">
    <source>
        <dbReference type="Pfam" id="PF01464"/>
    </source>
</evidence>
<organism evidence="4 5">
    <name type="scientific">candidate division KSB3 bacterium</name>
    <dbReference type="NCBI Taxonomy" id="2044937"/>
    <lineage>
        <taxon>Bacteria</taxon>
        <taxon>candidate division KSB3</taxon>
    </lineage>
</organism>
<dbReference type="PANTHER" id="PTHR37423">
    <property type="entry name" value="SOLUBLE LYTIC MUREIN TRANSGLYCOSYLASE-RELATED"/>
    <property type="match status" value="1"/>
</dbReference>
<dbReference type="Pfam" id="PF13432">
    <property type="entry name" value="TPR_16"/>
    <property type="match status" value="1"/>
</dbReference>
<evidence type="ECO:0000256" key="2">
    <source>
        <dbReference type="PROSITE-ProRule" id="PRU00339"/>
    </source>
</evidence>
<dbReference type="Pfam" id="PF01464">
    <property type="entry name" value="SLT"/>
    <property type="match status" value="1"/>
</dbReference>
<feature type="repeat" description="TPR" evidence="2">
    <location>
        <begin position="100"/>
        <end position="133"/>
    </location>
</feature>
<dbReference type="PANTHER" id="PTHR37423:SF2">
    <property type="entry name" value="MEMBRANE-BOUND LYTIC MUREIN TRANSGLYCOSYLASE C"/>
    <property type="match status" value="1"/>
</dbReference>
<name>A0A9D5Q880_9BACT</name>
<keyword evidence="2" id="KW-0802">TPR repeat</keyword>
<dbReference type="GO" id="GO:0016020">
    <property type="term" value="C:membrane"/>
    <property type="evidence" value="ECO:0007669"/>
    <property type="project" value="InterPro"/>
</dbReference>
<comment type="similarity">
    <text evidence="1">Belongs to the transglycosylase Slt family.</text>
</comment>
<dbReference type="InterPro" id="IPR019734">
    <property type="entry name" value="TPR_rpt"/>
</dbReference>
<dbReference type="GO" id="GO:0000270">
    <property type="term" value="P:peptidoglycan metabolic process"/>
    <property type="evidence" value="ECO:0007669"/>
    <property type="project" value="InterPro"/>
</dbReference>
<dbReference type="InterPro" id="IPR008258">
    <property type="entry name" value="Transglycosylase_SLT_dom_1"/>
</dbReference>
<sequence length="524" mass="60853">PIYATLKAAEEKLLAAHPALRTHYKTKQLFTRLETFLKSGRPADALTVVEWLAERQLSGSQREQLVLHRAFAYYLLRENQRARAYYRQFLRDYPTSTFVPAVLDRIGRLYLREGKFEAFLTVYDRLIREHPGSYYAASAMRLKGKEFELQGNFQEALEEFDRFMASYGNNPLVADVLWHRGWCQYQLGQYQAALKTFDRLVRAYPKSSTKDETLYWAARAAEQLQQAAQAADYYARVLQTGQYTYFGALSQDALARLSEAYPELALPQNMPEKKPLSLEPEITFATRQGRRHQQKALAFQQLGLDSLAAEEFAAALDQEKADQTMYLALARFYSQAGMYHDLVRLMQRRFWAWIVRGDEALPRIFWESVYPLSFPQIVARYSSANGLDPLFVQALMRAESVFDPQAFSPAGARGLMQLMPATGNRLARQLGLRIPSPEVYFRPEVNVLLGTTYLQELRQLFDDQLPPVIASYNAGEERVRTWWKAMYADDVPAFIAMIPYQETKRYVQKVLWYYREYQRIYRGR</sequence>
<comment type="caution">
    <text evidence="4">The sequence shown here is derived from an EMBL/GenBank/DDBJ whole genome shotgun (WGS) entry which is preliminary data.</text>
</comment>
<dbReference type="Gene3D" id="1.25.40.10">
    <property type="entry name" value="Tetratricopeptide repeat domain"/>
    <property type="match status" value="2"/>
</dbReference>
<evidence type="ECO:0000313" key="4">
    <source>
        <dbReference type="EMBL" id="MBD3327057.1"/>
    </source>
</evidence>
<dbReference type="CDD" id="cd13401">
    <property type="entry name" value="Slt70-like"/>
    <property type="match status" value="1"/>
</dbReference>